<keyword evidence="3" id="KW-1185">Reference proteome</keyword>
<dbReference type="RefSeq" id="WP_310072758.1">
    <property type="nucleotide sequence ID" value="NZ_JAVDVX010000004.1"/>
</dbReference>
<organism evidence="2 3">
    <name type="scientific">Cellvibrio fibrivorans</name>
    <dbReference type="NCBI Taxonomy" id="126350"/>
    <lineage>
        <taxon>Bacteria</taxon>
        <taxon>Pseudomonadati</taxon>
        <taxon>Pseudomonadota</taxon>
        <taxon>Gammaproteobacteria</taxon>
        <taxon>Cellvibrionales</taxon>
        <taxon>Cellvibrionaceae</taxon>
        <taxon>Cellvibrio</taxon>
    </lineage>
</organism>
<reference evidence="2 3" key="1">
    <citation type="submission" date="2023-07" db="EMBL/GenBank/DDBJ databases">
        <title>Sorghum-associated microbial communities from plants grown in Nebraska, USA.</title>
        <authorList>
            <person name="Schachtman D."/>
        </authorList>
    </citation>
    <scope>NUCLEOTIDE SEQUENCE [LARGE SCALE GENOMIC DNA]</scope>
    <source>
        <strain evidence="2 3">BE190</strain>
    </source>
</reference>
<evidence type="ECO:0000313" key="2">
    <source>
        <dbReference type="EMBL" id="MDR7090435.1"/>
    </source>
</evidence>
<comment type="caution">
    <text evidence="2">The sequence shown here is derived from an EMBL/GenBank/DDBJ whole genome shotgun (WGS) entry which is preliminary data.</text>
</comment>
<dbReference type="EMBL" id="JAVDVX010000004">
    <property type="protein sequence ID" value="MDR7090435.1"/>
    <property type="molecule type" value="Genomic_DNA"/>
</dbReference>
<dbReference type="PANTHER" id="PTHR43798">
    <property type="entry name" value="MONOACYLGLYCEROL LIPASE"/>
    <property type="match status" value="1"/>
</dbReference>
<dbReference type="InterPro" id="IPR000073">
    <property type="entry name" value="AB_hydrolase_1"/>
</dbReference>
<dbReference type="Gene3D" id="3.40.50.1820">
    <property type="entry name" value="alpha/beta hydrolase"/>
    <property type="match status" value="1"/>
</dbReference>
<proteinExistence type="predicted"/>
<feature type="domain" description="AB hydrolase-1" evidence="1">
    <location>
        <begin position="5"/>
        <end position="235"/>
    </location>
</feature>
<name>A0ABU1UZ10_9GAMM</name>
<evidence type="ECO:0000313" key="3">
    <source>
        <dbReference type="Proteomes" id="UP001253595"/>
    </source>
</evidence>
<protein>
    <submittedName>
        <fullName evidence="2">Pimeloyl-ACP methyl ester carboxylesterase</fullName>
    </submittedName>
</protein>
<dbReference type="PANTHER" id="PTHR43798:SF33">
    <property type="entry name" value="HYDROLASE, PUTATIVE (AFU_ORTHOLOGUE AFUA_2G14860)-RELATED"/>
    <property type="match status" value="1"/>
</dbReference>
<sequence length="242" mass="27147">MKKHLVLLRGLAREAAHWMDFPQKLGSDWTIHCIDFPGCGSQFQQPALASIQQMTDYARAQISALHISQPVYVIGISMGGMIALNWAQQFPQELAGTVLINSSAGDQPLHWRLRPRAWPAIIAALLLPIRWREHLVLRHVSNNRVNFNTHLQRWLAIQTQHPVSRATIISMLGAAARFRPQQGCTVRGLIIASAGDRFVNCNASKDLAQRFNWPLQLHPDAGHDLPIDDPDWLCQALGAWLS</sequence>
<dbReference type="SUPFAM" id="SSF53474">
    <property type="entry name" value="alpha/beta-Hydrolases"/>
    <property type="match status" value="1"/>
</dbReference>
<dbReference type="InterPro" id="IPR029058">
    <property type="entry name" value="AB_hydrolase_fold"/>
</dbReference>
<accession>A0ABU1UZ10</accession>
<gene>
    <name evidence="2" type="ORF">J2X05_002459</name>
</gene>
<dbReference type="InterPro" id="IPR050266">
    <property type="entry name" value="AB_hydrolase_sf"/>
</dbReference>
<dbReference type="Pfam" id="PF12697">
    <property type="entry name" value="Abhydrolase_6"/>
    <property type="match status" value="1"/>
</dbReference>
<dbReference type="Proteomes" id="UP001253595">
    <property type="component" value="Unassembled WGS sequence"/>
</dbReference>
<evidence type="ECO:0000259" key="1">
    <source>
        <dbReference type="Pfam" id="PF12697"/>
    </source>
</evidence>